<name>A0A848DR28_9PSEU</name>
<feature type="non-terminal residue" evidence="5">
    <location>
        <position position="53"/>
    </location>
</feature>
<keyword evidence="3 5" id="KW-0032">Aminotransferase</keyword>
<proteinExistence type="inferred from homology"/>
<evidence type="ECO:0000313" key="5">
    <source>
        <dbReference type="EMBL" id="NMH95262.1"/>
    </source>
</evidence>
<gene>
    <name evidence="5" type="ORF">HF519_27630</name>
</gene>
<keyword evidence="4 5" id="KW-0808">Transferase</keyword>
<evidence type="ECO:0000313" key="6">
    <source>
        <dbReference type="Proteomes" id="UP000586918"/>
    </source>
</evidence>
<comment type="cofactor">
    <cofactor evidence="1">
        <name>pyridoxal 5'-phosphate</name>
        <dbReference type="ChEBI" id="CHEBI:597326"/>
    </cofactor>
</comment>
<dbReference type="PANTHER" id="PTHR43552:SF2">
    <property type="entry name" value="DIAMINOBUTYRATE--2-OXOGLUTARATE TRANSAMINASE"/>
    <property type="match status" value="1"/>
</dbReference>
<reference evidence="5 6" key="1">
    <citation type="submission" date="2020-04" db="EMBL/GenBank/DDBJ databases">
        <authorList>
            <person name="Klaysubun C."/>
            <person name="Duangmal K."/>
            <person name="Lipun K."/>
        </authorList>
    </citation>
    <scope>NUCLEOTIDE SEQUENCE [LARGE SCALE GENOMIC DNA]</scope>
    <source>
        <strain evidence="5 6">DSM 45300</strain>
    </source>
</reference>
<dbReference type="InterPro" id="IPR015424">
    <property type="entry name" value="PyrdxlP-dep_Trfase"/>
</dbReference>
<evidence type="ECO:0000256" key="4">
    <source>
        <dbReference type="ARBA" id="ARBA00022679"/>
    </source>
</evidence>
<evidence type="ECO:0000256" key="3">
    <source>
        <dbReference type="ARBA" id="ARBA00022576"/>
    </source>
</evidence>
<keyword evidence="6" id="KW-1185">Reference proteome</keyword>
<evidence type="ECO:0000256" key="2">
    <source>
        <dbReference type="ARBA" id="ARBA00008954"/>
    </source>
</evidence>
<organism evidence="5 6">
    <name type="scientific">Pseudonocardia bannensis</name>
    <dbReference type="NCBI Taxonomy" id="630973"/>
    <lineage>
        <taxon>Bacteria</taxon>
        <taxon>Bacillati</taxon>
        <taxon>Actinomycetota</taxon>
        <taxon>Actinomycetes</taxon>
        <taxon>Pseudonocardiales</taxon>
        <taxon>Pseudonocardiaceae</taxon>
        <taxon>Pseudonocardia</taxon>
    </lineage>
</organism>
<comment type="caution">
    <text evidence="5">The sequence shown here is derived from an EMBL/GenBank/DDBJ whole genome shotgun (WGS) entry which is preliminary data.</text>
</comment>
<comment type="similarity">
    <text evidence="2">Belongs to the class-III pyridoxal-phosphate-dependent aminotransferase family.</text>
</comment>
<dbReference type="PANTHER" id="PTHR43552">
    <property type="entry name" value="DIAMINOBUTYRATE--2-OXOGLUTARATE AMINOTRANSFERASE"/>
    <property type="match status" value="1"/>
</dbReference>
<dbReference type="SUPFAM" id="SSF53383">
    <property type="entry name" value="PLP-dependent transferases"/>
    <property type="match status" value="1"/>
</dbReference>
<dbReference type="GO" id="GO:0045303">
    <property type="term" value="F:diaminobutyrate-2-oxoglutarate transaminase activity"/>
    <property type="evidence" value="ECO:0007669"/>
    <property type="project" value="UniProtKB-EC"/>
</dbReference>
<dbReference type="EC" id="2.6.1.76" evidence="5"/>
<accession>A0A848DR28</accession>
<dbReference type="InterPro" id="IPR015422">
    <property type="entry name" value="PyrdxlP-dep_Trfase_small"/>
</dbReference>
<sequence length="53" mass="5834">MPQATTVFEELESEVRSYCRSWPVVFDTAVGSRLTDVDGKSYLDFFAGAGALN</sequence>
<dbReference type="EMBL" id="JAAXKZ010000169">
    <property type="protein sequence ID" value="NMH95262.1"/>
    <property type="molecule type" value="Genomic_DNA"/>
</dbReference>
<evidence type="ECO:0000256" key="1">
    <source>
        <dbReference type="ARBA" id="ARBA00001933"/>
    </source>
</evidence>
<dbReference type="AlphaFoldDB" id="A0A848DR28"/>
<dbReference type="Gene3D" id="3.90.1150.10">
    <property type="entry name" value="Aspartate Aminotransferase, domain 1"/>
    <property type="match status" value="1"/>
</dbReference>
<dbReference type="Proteomes" id="UP000586918">
    <property type="component" value="Unassembled WGS sequence"/>
</dbReference>
<protein>
    <submittedName>
        <fullName evidence="5">Diaminobutyrate--2-oxoglutarate transaminase</fullName>
        <ecNumber evidence="5">2.6.1.76</ecNumber>
    </submittedName>
</protein>
<dbReference type="InterPro" id="IPR004637">
    <property type="entry name" value="Dat"/>
</dbReference>